<reference evidence="2" key="1">
    <citation type="journal article" date="2020" name="BMC Genomics">
        <title>Correction to: Identification and distribution of gene clusters required for synthesis of sphingolipid metabolism inhibitors in diverse species of the filamentous fungus Fusarium.</title>
        <authorList>
            <person name="Kim H.S."/>
            <person name="Lohmar J.M."/>
            <person name="Busman M."/>
            <person name="Brown D.W."/>
            <person name="Naumann T.A."/>
            <person name="Divon H.H."/>
            <person name="Lysoe E."/>
            <person name="Uhlig S."/>
            <person name="Proctor R.H."/>
        </authorList>
    </citation>
    <scope>NUCLEOTIDE SEQUENCE</scope>
    <source>
        <strain evidence="2">NRRL 22465</strain>
    </source>
</reference>
<feature type="compositionally biased region" description="Low complexity" evidence="1">
    <location>
        <begin position="232"/>
        <end position="246"/>
    </location>
</feature>
<sequence>MTAVDSSIPITTETNRRRRTDLELWGEGEEATRLRLVRVHIAIRSGPGVDEFADKYSITAEVIERDLASETPQWILSAYGPGRDAPEQLFGGYPREQSFEELRLHFMMGKASGNEQQALSEEQELYANAQQQMQAALRNAKEAIQFIVGAENTHPNRQDICREGTQGAPFGEFLVGKRPKTTVAESAAPSNPFGSNSTSSPFGGSAPSGPSAFGQPSAVGANSSPFGTPAFGQPSQPSAFGQPSQPGQGGSAFGQPSQPAQ</sequence>
<dbReference type="GO" id="GO:0005634">
    <property type="term" value="C:nucleus"/>
    <property type="evidence" value="ECO:0007669"/>
    <property type="project" value="TreeGrafter"/>
</dbReference>
<feature type="compositionally biased region" description="Low complexity" evidence="1">
    <location>
        <begin position="199"/>
        <end position="218"/>
    </location>
</feature>
<comment type="caution">
    <text evidence="2">The sequence shown here is derived from an EMBL/GenBank/DDBJ whole genome shotgun (WGS) entry which is preliminary data.</text>
</comment>
<dbReference type="EMBL" id="JABEYC010000198">
    <property type="protein sequence ID" value="KAF4980892.1"/>
    <property type="molecule type" value="Genomic_DNA"/>
</dbReference>
<evidence type="ECO:0000313" key="3">
    <source>
        <dbReference type="Proteomes" id="UP000635477"/>
    </source>
</evidence>
<keyword evidence="3" id="KW-1185">Reference proteome</keyword>
<feature type="compositionally biased region" description="Polar residues" evidence="1">
    <location>
        <begin position="188"/>
        <end position="198"/>
    </location>
</feature>
<reference evidence="2" key="2">
    <citation type="submission" date="2020-05" db="EMBL/GenBank/DDBJ databases">
        <authorList>
            <person name="Kim H.-S."/>
            <person name="Proctor R.H."/>
            <person name="Brown D.W."/>
        </authorList>
    </citation>
    <scope>NUCLEOTIDE SEQUENCE</scope>
    <source>
        <strain evidence="2">NRRL 22465</strain>
    </source>
</reference>
<dbReference type="PANTHER" id="PTHR21099">
    <property type="entry name" value="RAD201"/>
    <property type="match status" value="1"/>
</dbReference>
<protein>
    <submittedName>
        <fullName evidence="2">Uncharacterized protein</fullName>
    </submittedName>
</protein>
<proteinExistence type="predicted"/>
<accession>A0A8H4UPM5</accession>
<dbReference type="Proteomes" id="UP000635477">
    <property type="component" value="Unassembled WGS sequence"/>
</dbReference>
<dbReference type="PANTHER" id="PTHR21099:SF2">
    <property type="entry name" value="SI:CH211-113E8.11"/>
    <property type="match status" value="1"/>
</dbReference>
<dbReference type="AlphaFoldDB" id="A0A8H4UPM5"/>
<evidence type="ECO:0000313" key="2">
    <source>
        <dbReference type="EMBL" id="KAF4980892.1"/>
    </source>
</evidence>
<feature type="non-terminal residue" evidence="2">
    <location>
        <position position="1"/>
    </location>
</feature>
<name>A0A8H4UPM5_9HYPO</name>
<organism evidence="2 3">
    <name type="scientific">Fusarium zealandicum</name>
    <dbReference type="NCBI Taxonomy" id="1053134"/>
    <lineage>
        <taxon>Eukaryota</taxon>
        <taxon>Fungi</taxon>
        <taxon>Dikarya</taxon>
        <taxon>Ascomycota</taxon>
        <taxon>Pezizomycotina</taxon>
        <taxon>Sordariomycetes</taxon>
        <taxon>Hypocreomycetidae</taxon>
        <taxon>Hypocreales</taxon>
        <taxon>Nectriaceae</taxon>
        <taxon>Fusarium</taxon>
        <taxon>Fusarium staphyleae species complex</taxon>
    </lineage>
</organism>
<dbReference type="OrthoDB" id="20729at2759"/>
<evidence type="ECO:0000256" key="1">
    <source>
        <dbReference type="SAM" id="MobiDB-lite"/>
    </source>
</evidence>
<feature type="region of interest" description="Disordered" evidence="1">
    <location>
        <begin position="181"/>
        <end position="261"/>
    </location>
</feature>
<gene>
    <name evidence="2" type="ORF">FZEAL_3177</name>
</gene>